<dbReference type="Pfam" id="PF00460">
    <property type="entry name" value="Flg_bb_rod"/>
    <property type="match status" value="1"/>
</dbReference>
<evidence type="ECO:0000256" key="2">
    <source>
        <dbReference type="ARBA" id="ARBA00009677"/>
    </source>
</evidence>
<keyword evidence="10" id="KW-0966">Cell projection</keyword>
<feature type="domain" description="Flagellar basal-body/hook protein C-terminal" evidence="7">
    <location>
        <begin position="381"/>
        <end position="423"/>
    </location>
</feature>
<dbReference type="EMBL" id="JBHUIY010000038">
    <property type="protein sequence ID" value="MFD2235180.1"/>
    <property type="molecule type" value="Genomic_DNA"/>
</dbReference>
<keyword evidence="10" id="KW-0282">Flagellum</keyword>
<comment type="caution">
    <text evidence="10">The sequence shown here is derived from an EMBL/GenBank/DDBJ whole genome shotgun (WGS) entry which is preliminary data.</text>
</comment>
<proteinExistence type="inferred from homology"/>
<keyword evidence="4 5" id="KW-0975">Bacterial flagellum</keyword>
<evidence type="ECO:0000313" key="10">
    <source>
        <dbReference type="EMBL" id="MFD2235180.1"/>
    </source>
</evidence>
<protein>
    <recommendedName>
        <fullName evidence="3 5">Flagellar hook protein FlgE</fullName>
    </recommendedName>
</protein>
<feature type="domain" description="Flagellar basal body rod protein N-terminal" evidence="6">
    <location>
        <begin position="7"/>
        <end position="37"/>
    </location>
</feature>
<dbReference type="Proteomes" id="UP001597296">
    <property type="component" value="Unassembled WGS sequence"/>
</dbReference>
<feature type="domain" description="Flagellar hook protein FlgE D2" evidence="8">
    <location>
        <begin position="196"/>
        <end position="307"/>
    </location>
</feature>
<dbReference type="SUPFAM" id="SSF117143">
    <property type="entry name" value="Flagellar hook protein flgE"/>
    <property type="match status" value="1"/>
</dbReference>
<gene>
    <name evidence="10" type="ORF">ACFSNB_15320</name>
</gene>
<dbReference type="InterPro" id="IPR037058">
    <property type="entry name" value="Falgellar_hook_FlgE_sf"/>
</dbReference>
<dbReference type="Pfam" id="PF22692">
    <property type="entry name" value="LlgE_F_G_D1"/>
    <property type="match status" value="1"/>
</dbReference>
<dbReference type="InterPro" id="IPR020013">
    <property type="entry name" value="Flagellar_FlgE/F/G"/>
</dbReference>
<sequence>MSIASAMSTAVSGLKSEAQALSTVANNLANSSTIGYKANSTRFISLVTTSYTDNVPSSGAGVTAVSRQNVAAQGGVSATSSSTDMAIDGNGFFVVSRKSSSAGTGTPTNPLYTRDGEFSVDDEGYLSLGNDYYLEGYTYSYNTSTGANVATGSVGALRVQDGKEKWKPTANLSLDANLPMSVWNKAKTTGVPSSITTSTTIYDTIGTSHTVTMTFTTDASASDQWDVSLTSSEPSLSFSTSYYTMLFSPTNGSLSQVNGSAVTAPITVSSNLVTATGTLPLTFDFTDLTQYDSGSTFKLTSLSQDGYPPSSYSGVTVSSDGVVTSTYGSGLTITIGQVALYNFANVNGLTVLSDGMYQESTTSGKALAGVSGDNGTGTIKSQALEASTTDTGTEFTKMIVAQQAYSAASQVISTSKTMFNDLVSAVR</sequence>
<evidence type="ECO:0000259" key="8">
    <source>
        <dbReference type="Pfam" id="PF07559"/>
    </source>
</evidence>
<reference evidence="11" key="1">
    <citation type="journal article" date="2019" name="Int. J. Syst. Evol. Microbiol.">
        <title>The Global Catalogue of Microorganisms (GCM) 10K type strain sequencing project: providing services to taxonomists for standard genome sequencing and annotation.</title>
        <authorList>
            <consortium name="The Broad Institute Genomics Platform"/>
            <consortium name="The Broad Institute Genome Sequencing Center for Infectious Disease"/>
            <person name="Wu L."/>
            <person name="Ma J."/>
        </authorList>
    </citation>
    <scope>NUCLEOTIDE SEQUENCE [LARGE SCALE GENOMIC DNA]</scope>
    <source>
        <strain evidence="11">KCTC 15012</strain>
    </source>
</reference>
<dbReference type="Gene3D" id="2.60.98.20">
    <property type="entry name" value="Flagellar hook protein FlgE"/>
    <property type="match status" value="1"/>
</dbReference>
<evidence type="ECO:0000256" key="5">
    <source>
        <dbReference type="RuleBase" id="RU362116"/>
    </source>
</evidence>
<comment type="function">
    <text evidence="5">A flexible structure which links the flagellar filament to the drive apparatus in the basal body.</text>
</comment>
<dbReference type="InterPro" id="IPR010930">
    <property type="entry name" value="Flg_bb/hook_C_dom"/>
</dbReference>
<dbReference type="Pfam" id="PF06429">
    <property type="entry name" value="Flg_bbr_C"/>
    <property type="match status" value="1"/>
</dbReference>
<dbReference type="PANTHER" id="PTHR30435:SF1">
    <property type="entry name" value="FLAGELLAR HOOK PROTEIN FLGE"/>
    <property type="match status" value="1"/>
</dbReference>
<organism evidence="10 11">
    <name type="scientific">Phaeospirillum tilakii</name>
    <dbReference type="NCBI Taxonomy" id="741673"/>
    <lineage>
        <taxon>Bacteria</taxon>
        <taxon>Pseudomonadati</taxon>
        <taxon>Pseudomonadota</taxon>
        <taxon>Alphaproteobacteria</taxon>
        <taxon>Rhodospirillales</taxon>
        <taxon>Rhodospirillaceae</taxon>
        <taxon>Phaeospirillum</taxon>
    </lineage>
</organism>
<comment type="similarity">
    <text evidence="2 5">Belongs to the flagella basal body rod proteins family.</text>
</comment>
<dbReference type="RefSeq" id="WP_377318119.1">
    <property type="nucleotide sequence ID" value="NZ_JBHUIY010000038.1"/>
</dbReference>
<keyword evidence="11" id="KW-1185">Reference proteome</keyword>
<evidence type="ECO:0000259" key="6">
    <source>
        <dbReference type="Pfam" id="PF00460"/>
    </source>
</evidence>
<comment type="subcellular location">
    <subcellularLocation>
        <location evidence="1 5">Bacterial flagellum basal body</location>
    </subcellularLocation>
</comment>
<keyword evidence="10" id="KW-0969">Cilium</keyword>
<dbReference type="Pfam" id="PF07559">
    <property type="entry name" value="FlgE_D2"/>
    <property type="match status" value="1"/>
</dbReference>
<evidence type="ECO:0000256" key="1">
    <source>
        <dbReference type="ARBA" id="ARBA00004117"/>
    </source>
</evidence>
<feature type="domain" description="Flagellar hook protein FlgE/F/G-like D1" evidence="9">
    <location>
        <begin position="86"/>
        <end position="136"/>
    </location>
</feature>
<name>A0ABW5CGC3_9PROT</name>
<dbReference type="PANTHER" id="PTHR30435">
    <property type="entry name" value="FLAGELLAR PROTEIN"/>
    <property type="match status" value="1"/>
</dbReference>
<dbReference type="InterPro" id="IPR001444">
    <property type="entry name" value="Flag_bb_rod_N"/>
</dbReference>
<evidence type="ECO:0000313" key="11">
    <source>
        <dbReference type="Proteomes" id="UP001597296"/>
    </source>
</evidence>
<dbReference type="InterPro" id="IPR053967">
    <property type="entry name" value="LlgE_F_G-like_D1"/>
</dbReference>
<dbReference type="InterPro" id="IPR037925">
    <property type="entry name" value="FlgE/F/G-like"/>
</dbReference>
<accession>A0ABW5CGC3</accession>
<evidence type="ECO:0000259" key="7">
    <source>
        <dbReference type="Pfam" id="PF06429"/>
    </source>
</evidence>
<evidence type="ECO:0000256" key="4">
    <source>
        <dbReference type="ARBA" id="ARBA00023143"/>
    </source>
</evidence>
<dbReference type="PROSITE" id="PS00588">
    <property type="entry name" value="FLAGELLA_BB_ROD"/>
    <property type="match status" value="1"/>
</dbReference>
<evidence type="ECO:0000256" key="3">
    <source>
        <dbReference type="ARBA" id="ARBA00019015"/>
    </source>
</evidence>
<dbReference type="InterPro" id="IPR011491">
    <property type="entry name" value="FlgE_D2"/>
</dbReference>
<evidence type="ECO:0000259" key="9">
    <source>
        <dbReference type="Pfam" id="PF22692"/>
    </source>
</evidence>
<dbReference type="InterPro" id="IPR019776">
    <property type="entry name" value="Flagellar_basal_body_rod_CS"/>
</dbReference>
<dbReference type="NCBIfam" id="TIGR03506">
    <property type="entry name" value="FlgEFG_subfam"/>
    <property type="match status" value="1"/>
</dbReference>